<evidence type="ECO:0008006" key="4">
    <source>
        <dbReference type="Google" id="ProtNLM"/>
    </source>
</evidence>
<feature type="transmembrane region" description="Helical" evidence="1">
    <location>
        <begin position="236"/>
        <end position="253"/>
    </location>
</feature>
<keyword evidence="1" id="KW-0472">Membrane</keyword>
<dbReference type="SUPFAM" id="SSF52540">
    <property type="entry name" value="P-loop containing nucleoside triphosphate hydrolases"/>
    <property type="match status" value="1"/>
</dbReference>
<evidence type="ECO:0000313" key="2">
    <source>
        <dbReference type="EMBL" id="KAF9893394.1"/>
    </source>
</evidence>
<keyword evidence="3" id="KW-1185">Reference proteome</keyword>
<name>A0AAD4CVB9_ASPNN</name>
<evidence type="ECO:0000256" key="1">
    <source>
        <dbReference type="SAM" id="Phobius"/>
    </source>
</evidence>
<dbReference type="InterPro" id="IPR040632">
    <property type="entry name" value="Sulfotransfer_4"/>
</dbReference>
<proteinExistence type="predicted"/>
<dbReference type="AlphaFoldDB" id="A0AAD4CVB9"/>
<keyword evidence="1" id="KW-1133">Transmembrane helix</keyword>
<dbReference type="EMBL" id="VCAU01000008">
    <property type="protein sequence ID" value="KAF9893394.1"/>
    <property type="molecule type" value="Genomic_DNA"/>
</dbReference>
<comment type="caution">
    <text evidence="2">The sequence shown here is derived from an EMBL/GenBank/DDBJ whole genome shotgun (WGS) entry which is preliminary data.</text>
</comment>
<dbReference type="PANTHER" id="PTHR36978">
    <property type="entry name" value="P-LOOP CONTAINING NUCLEOTIDE TRIPHOSPHATE HYDROLASE"/>
    <property type="match status" value="1"/>
</dbReference>
<reference evidence="2" key="2">
    <citation type="submission" date="2020-02" db="EMBL/GenBank/DDBJ databases">
        <authorList>
            <person name="Gilchrist C.L.M."/>
            <person name="Chooi Y.-H."/>
        </authorList>
    </citation>
    <scope>NUCLEOTIDE SEQUENCE</scope>
    <source>
        <strain evidence="2">MST-FP2251</strain>
    </source>
</reference>
<protein>
    <recommendedName>
        <fullName evidence="4">NAD dependent epimerase/dehydratase</fullName>
    </recommendedName>
</protein>
<dbReference type="PANTHER" id="PTHR36978:SF3">
    <property type="entry name" value="P-LOOP CONTAINING NUCLEOSIDE TRIPHOSPHATE HYDROLASE PROTEIN"/>
    <property type="match status" value="1"/>
</dbReference>
<dbReference type="Pfam" id="PF17784">
    <property type="entry name" value="Sulfotransfer_4"/>
    <property type="match status" value="1"/>
</dbReference>
<dbReference type="Gene3D" id="3.40.50.300">
    <property type="entry name" value="P-loop containing nucleotide triphosphate hydrolases"/>
    <property type="match status" value="1"/>
</dbReference>
<sequence length="257" mass="28685">MGQQPSSPKPGTTLQVIGAGLPRTGTSSFTQALATLLDGPTYHGGTQITLGHPDTITHWISILRDWLSNDKHQAQKTLHQILSGYAAIADAPGSQLIPELLELYPDAKVVCTVRDPDSWEKSLDNIRHVATLWFLGVVLLPLPGMRHFVTYIDCLEKQWVRLYGERAPTRLTYEKHIRWLEEVVPPERLFFVDVKDGWGPLCQALGKDVPVGVPFPRVNDSDAIDMTAKYHIRRGLVRWVGVFVVIGAVGLGLRKLW</sequence>
<dbReference type="Proteomes" id="UP001194746">
    <property type="component" value="Unassembled WGS sequence"/>
</dbReference>
<evidence type="ECO:0000313" key="3">
    <source>
        <dbReference type="Proteomes" id="UP001194746"/>
    </source>
</evidence>
<organism evidence="2 3">
    <name type="scientific">Aspergillus nanangensis</name>
    <dbReference type="NCBI Taxonomy" id="2582783"/>
    <lineage>
        <taxon>Eukaryota</taxon>
        <taxon>Fungi</taxon>
        <taxon>Dikarya</taxon>
        <taxon>Ascomycota</taxon>
        <taxon>Pezizomycotina</taxon>
        <taxon>Eurotiomycetes</taxon>
        <taxon>Eurotiomycetidae</taxon>
        <taxon>Eurotiales</taxon>
        <taxon>Aspergillaceae</taxon>
        <taxon>Aspergillus</taxon>
        <taxon>Aspergillus subgen. Circumdati</taxon>
    </lineage>
</organism>
<keyword evidence="1" id="KW-0812">Transmembrane</keyword>
<accession>A0AAD4CVB9</accession>
<gene>
    <name evidence="2" type="ORF">FE257_011826</name>
</gene>
<reference evidence="2" key="1">
    <citation type="journal article" date="2019" name="Beilstein J. Org. Chem.">
        <title>Nanangenines: drimane sesquiterpenoids as the dominant metabolite cohort of a novel Australian fungus, Aspergillus nanangensis.</title>
        <authorList>
            <person name="Lacey H.J."/>
            <person name="Gilchrist C.L.M."/>
            <person name="Crombie A."/>
            <person name="Kalaitzis J.A."/>
            <person name="Vuong D."/>
            <person name="Rutledge P.J."/>
            <person name="Turner P."/>
            <person name="Pitt J.I."/>
            <person name="Lacey E."/>
            <person name="Chooi Y.H."/>
            <person name="Piggott A.M."/>
        </authorList>
    </citation>
    <scope>NUCLEOTIDE SEQUENCE</scope>
    <source>
        <strain evidence="2">MST-FP2251</strain>
    </source>
</reference>
<dbReference type="InterPro" id="IPR027417">
    <property type="entry name" value="P-loop_NTPase"/>
</dbReference>